<dbReference type="InterPro" id="IPR050471">
    <property type="entry name" value="AB_hydrolase"/>
</dbReference>
<gene>
    <name evidence="2" type="ORF">CATMQ487_02330</name>
</gene>
<accession>A0ABM7YGJ5</accession>
<sequence>MAMIPVEARALPSARALPGAQTWAVQAGGITLAVELSGPPGGEPLLLVPGLGMQLTDWPTGLVAELGAAGFCVICADPRDLGLSQPMDDLGRAPVHATVLTQMFGLRSRVPYTLADLAQDAVHLLDTLGIGRAHVCGASMGGMVAQHLAASHPQRLRSLTLMMSSSGSPWLPRGHPQVLQQMFSRPPPRAHFDELVAHFARLHRSIGSPNWPEPEQELEARVRTGLLRAYRPQALERQAVAVMADGDRSALLRHITAPTAVIHGGADPLVPPAAGRDLAKRIQGAVLDEIPGMGHDFPEALWPRFVADLLSVARRAAAAG</sequence>
<keyword evidence="3" id="KW-1185">Reference proteome</keyword>
<feature type="domain" description="AB hydrolase-1" evidence="1">
    <location>
        <begin position="44"/>
        <end position="295"/>
    </location>
</feature>
<dbReference type="Pfam" id="PF00561">
    <property type="entry name" value="Abhydrolase_1"/>
    <property type="match status" value="1"/>
</dbReference>
<evidence type="ECO:0000313" key="3">
    <source>
        <dbReference type="Proteomes" id="UP001057498"/>
    </source>
</evidence>
<dbReference type="PANTHER" id="PTHR43433:SF5">
    <property type="entry name" value="AB HYDROLASE-1 DOMAIN-CONTAINING PROTEIN"/>
    <property type="match status" value="1"/>
</dbReference>
<dbReference type="Proteomes" id="UP001057498">
    <property type="component" value="Chromosome"/>
</dbReference>
<dbReference type="Gene3D" id="3.40.50.1820">
    <property type="entry name" value="alpha/beta hydrolase"/>
    <property type="match status" value="1"/>
</dbReference>
<proteinExistence type="predicted"/>
<name>A0ABM7YGJ5_9BURK</name>
<dbReference type="InterPro" id="IPR029058">
    <property type="entry name" value="AB_hydrolase_fold"/>
</dbReference>
<organism evidence="2 3">
    <name type="scientific">Sphaerotilus microaerophilus</name>
    <dbReference type="NCBI Taxonomy" id="2914710"/>
    <lineage>
        <taxon>Bacteria</taxon>
        <taxon>Pseudomonadati</taxon>
        <taxon>Pseudomonadota</taxon>
        <taxon>Betaproteobacteria</taxon>
        <taxon>Burkholderiales</taxon>
        <taxon>Sphaerotilaceae</taxon>
        <taxon>Sphaerotilus</taxon>
    </lineage>
</organism>
<reference evidence="2" key="1">
    <citation type="submission" date="2022-04" db="EMBL/GenBank/DDBJ databases">
        <title>Whole genome sequence of Sphaerotilus sp. FB-5.</title>
        <authorList>
            <person name="Takeda M."/>
            <person name="Narihara S."/>
            <person name="Akimoto M."/>
            <person name="Akimoto R."/>
            <person name="Nishiyashiki S."/>
            <person name="Murakami T."/>
        </authorList>
    </citation>
    <scope>NUCLEOTIDE SEQUENCE</scope>
    <source>
        <strain evidence="2">FB-5</strain>
    </source>
</reference>
<dbReference type="EMBL" id="AP025730">
    <property type="protein sequence ID" value="BDI03263.1"/>
    <property type="molecule type" value="Genomic_DNA"/>
</dbReference>
<dbReference type="SUPFAM" id="SSF53474">
    <property type="entry name" value="alpha/beta-Hydrolases"/>
    <property type="match status" value="1"/>
</dbReference>
<keyword evidence="2" id="KW-0378">Hydrolase</keyword>
<dbReference type="PANTHER" id="PTHR43433">
    <property type="entry name" value="HYDROLASE, ALPHA/BETA FOLD FAMILY PROTEIN"/>
    <property type="match status" value="1"/>
</dbReference>
<evidence type="ECO:0000259" key="1">
    <source>
        <dbReference type="Pfam" id="PF00561"/>
    </source>
</evidence>
<protein>
    <submittedName>
        <fullName evidence="2">Alpha/beta hydrolase</fullName>
    </submittedName>
</protein>
<dbReference type="InterPro" id="IPR000073">
    <property type="entry name" value="AB_hydrolase_1"/>
</dbReference>
<dbReference type="GO" id="GO:0016787">
    <property type="term" value="F:hydrolase activity"/>
    <property type="evidence" value="ECO:0007669"/>
    <property type="project" value="UniProtKB-KW"/>
</dbReference>
<evidence type="ECO:0000313" key="2">
    <source>
        <dbReference type="EMBL" id="BDI03263.1"/>
    </source>
</evidence>